<proteinExistence type="predicted"/>
<reference evidence="1" key="1">
    <citation type="submission" date="2022-05" db="EMBL/GenBank/DDBJ databases">
        <title>Draft genome sequence of Clostridium tertium strain CP3 isolated from Peru.</title>
        <authorList>
            <person name="Hurtado R."/>
            <person name="Lima L."/>
            <person name="Sousa T."/>
            <person name="Jaiswal A.K."/>
            <person name="Tiwari S."/>
            <person name="Maturrano L."/>
            <person name="Brenig B."/>
            <person name="Azevedo V."/>
        </authorList>
    </citation>
    <scope>NUCLEOTIDE SEQUENCE</scope>
    <source>
        <strain evidence="1">CP3</strain>
    </source>
</reference>
<dbReference type="AlphaFoldDB" id="A0A9X3XSU2"/>
<dbReference type="InterPro" id="IPR021145">
    <property type="entry name" value="Portal_protein_SPP1_Gp6-like"/>
</dbReference>
<sequence>IELDQGGDAKWLVKSLNETEIEVLKNSLKDDIHEFSKVPCLTDENFVGNASGVAMKYKLLGFEQLGKTKERYFKQGLRQRLRLMSNIENIRAKNINPSGIDITMKRSLPVDDELAAKIAQETEGFISWETRLKRFDEEIDIDEERKRLDEENKKKIDEQQKMFGSYDFKNIEKEGEEE</sequence>
<dbReference type="Pfam" id="PF05133">
    <property type="entry name" value="SPP1_portal"/>
    <property type="match status" value="1"/>
</dbReference>
<comment type="caution">
    <text evidence="1">The sequence shown here is derived from an EMBL/GenBank/DDBJ whole genome shotgun (WGS) entry which is preliminary data.</text>
</comment>
<evidence type="ECO:0000313" key="1">
    <source>
        <dbReference type="EMBL" id="MDC4242697.1"/>
    </source>
</evidence>
<accession>A0A9X3XSU2</accession>
<protein>
    <submittedName>
        <fullName evidence="1">Phage portal protein</fullName>
    </submittedName>
</protein>
<name>A0A9X3XSU2_9CLOT</name>
<dbReference type="Proteomes" id="UP001141183">
    <property type="component" value="Unassembled WGS sequence"/>
</dbReference>
<evidence type="ECO:0000313" key="2">
    <source>
        <dbReference type="Proteomes" id="UP001141183"/>
    </source>
</evidence>
<gene>
    <name evidence="1" type="ORF">NE398_21500</name>
</gene>
<dbReference type="EMBL" id="JAMRYU010000094">
    <property type="protein sequence ID" value="MDC4242697.1"/>
    <property type="molecule type" value="Genomic_DNA"/>
</dbReference>
<feature type="non-terminal residue" evidence="1">
    <location>
        <position position="1"/>
    </location>
</feature>
<organism evidence="1 2">
    <name type="scientific">Clostridium tertium</name>
    <dbReference type="NCBI Taxonomy" id="1559"/>
    <lineage>
        <taxon>Bacteria</taxon>
        <taxon>Bacillati</taxon>
        <taxon>Bacillota</taxon>
        <taxon>Clostridia</taxon>
        <taxon>Eubacteriales</taxon>
        <taxon>Clostridiaceae</taxon>
        <taxon>Clostridium</taxon>
    </lineage>
</organism>
<keyword evidence="2" id="KW-1185">Reference proteome</keyword>
<dbReference type="RefSeq" id="WP_272470941.1">
    <property type="nucleotide sequence ID" value="NZ_JAMRYU010000094.1"/>
</dbReference>